<keyword evidence="3" id="KW-0418">Kinase</keyword>
<evidence type="ECO:0000313" key="2">
    <source>
        <dbReference type="EMBL" id="KGN74906.1"/>
    </source>
</evidence>
<dbReference type="PROSITE" id="PS01125">
    <property type="entry name" value="ROK"/>
    <property type="match status" value="1"/>
</dbReference>
<dbReference type="Proteomes" id="UP000254156">
    <property type="component" value="Unassembled WGS sequence"/>
</dbReference>
<reference evidence="3 5" key="2">
    <citation type="submission" date="2018-06" db="EMBL/GenBank/DDBJ databases">
        <authorList>
            <consortium name="Pathogen Informatics"/>
            <person name="Doyle S."/>
        </authorList>
    </citation>
    <scope>NUCLEOTIDE SEQUENCE [LARGE SCALE GENOMIC DNA]</scope>
    <source>
        <strain evidence="3 5">NCTC11632</strain>
    </source>
</reference>
<dbReference type="STRING" id="28115.HQ47_03040"/>
<evidence type="ECO:0000313" key="5">
    <source>
        <dbReference type="Proteomes" id="UP000254156"/>
    </source>
</evidence>
<dbReference type="GO" id="GO:0006355">
    <property type="term" value="P:regulation of DNA-templated transcription"/>
    <property type="evidence" value="ECO:0007669"/>
    <property type="project" value="UniProtKB-ARBA"/>
</dbReference>
<organism evidence="2 4">
    <name type="scientific">Porphyromonas macacae</name>
    <dbReference type="NCBI Taxonomy" id="28115"/>
    <lineage>
        <taxon>Bacteria</taxon>
        <taxon>Pseudomonadati</taxon>
        <taxon>Bacteroidota</taxon>
        <taxon>Bacteroidia</taxon>
        <taxon>Bacteroidales</taxon>
        <taxon>Porphyromonadaceae</taxon>
        <taxon>Porphyromonas</taxon>
    </lineage>
</organism>
<dbReference type="EC" id="2.7.1.2" evidence="3"/>
<evidence type="ECO:0000313" key="3">
    <source>
        <dbReference type="EMBL" id="SUB89088.1"/>
    </source>
</evidence>
<reference evidence="2 4" key="1">
    <citation type="submission" date="2014-09" db="EMBL/GenBank/DDBJ databases">
        <title>Draft Genome Sequence of Porphyromonas macacae COT-192_OH2859.</title>
        <authorList>
            <person name="Wallis C."/>
            <person name="Deusch O."/>
            <person name="O'Flynn C."/>
            <person name="Davis I."/>
            <person name="Horsfall A."/>
            <person name="Kirkwood N."/>
            <person name="Harris S."/>
            <person name="Eisen J.A."/>
            <person name="Coil D.A."/>
            <person name="Darling A.E."/>
            <person name="Jospin G."/>
            <person name="Alexiev A."/>
        </authorList>
    </citation>
    <scope>NUCLEOTIDE SEQUENCE [LARGE SCALE GENOMIC DNA]</scope>
    <source>
        <strain evidence="4">COT-192 OH2859</strain>
        <strain evidence="2">COT-192_OH2859</strain>
    </source>
</reference>
<accession>A0A0A2E7S1</accession>
<dbReference type="Pfam" id="PF00480">
    <property type="entry name" value="ROK"/>
    <property type="match status" value="1"/>
</dbReference>
<dbReference type="EMBL" id="UGTF01000002">
    <property type="protein sequence ID" value="SUB89088.1"/>
    <property type="molecule type" value="Genomic_DNA"/>
</dbReference>
<dbReference type="CDD" id="cd00090">
    <property type="entry name" value="HTH_ARSR"/>
    <property type="match status" value="1"/>
</dbReference>
<dbReference type="RefSeq" id="WP_025003518.1">
    <property type="nucleotide sequence ID" value="NZ_JASBZX010000002.1"/>
</dbReference>
<dbReference type="InterPro" id="IPR036390">
    <property type="entry name" value="WH_DNA-bd_sf"/>
</dbReference>
<gene>
    <name evidence="3" type="primary">glcK</name>
    <name evidence="2" type="ORF">HQ47_03040</name>
    <name evidence="3" type="ORF">NCTC11632_01184</name>
</gene>
<sequence>MNQELLTELEQGSKASEIKRKIIAHHIENGPATITELAKILNLSVPTVTKFITDMIDFGCIKDYGKLETTGGRYPILYGLDPDSGYFIGVDVKYTSINIGLIDMVGDMKRVEYDIPFKLESSPERLNELCNIIKKFIEEGEVSEKNILNININLPGRINPKTGFSHILFNFGDETPLSEIISEKTGLRVTIDNDTRGMAYGEYTQGCCVGKDYKHVLYINLSWGLGLGIILDGKIYMGKSGFSGEFGHISSYDNQILCHCGKKGCLETEVSGLAMHRILLEHIQNKESSILSKKVENEEEITFSDIIEACNQEDILCLEILGEMGRNLGRQVATLINIFNPELVIIGGTLSQTGDYLKQAIQTVVRTYSLNLVNRDTEIITACLGEKAGVIGACMMARTRRFSEV</sequence>
<dbReference type="InterPro" id="IPR011991">
    <property type="entry name" value="ArsR-like_HTH"/>
</dbReference>
<keyword evidence="3" id="KW-0808">Transferase</keyword>
<dbReference type="SUPFAM" id="SSF53067">
    <property type="entry name" value="Actin-like ATPase domain"/>
    <property type="match status" value="1"/>
</dbReference>
<dbReference type="InterPro" id="IPR036388">
    <property type="entry name" value="WH-like_DNA-bd_sf"/>
</dbReference>
<evidence type="ECO:0000313" key="4">
    <source>
        <dbReference type="Proteomes" id="UP000030103"/>
    </source>
</evidence>
<name>A0A0A2E7S1_9PORP</name>
<dbReference type="AlphaFoldDB" id="A0A0A2E7S1"/>
<dbReference type="Proteomes" id="UP000030103">
    <property type="component" value="Unassembled WGS sequence"/>
</dbReference>
<evidence type="ECO:0000256" key="1">
    <source>
        <dbReference type="ARBA" id="ARBA00006479"/>
    </source>
</evidence>
<dbReference type="Pfam" id="PF13412">
    <property type="entry name" value="HTH_24"/>
    <property type="match status" value="1"/>
</dbReference>
<keyword evidence="4" id="KW-1185">Reference proteome</keyword>
<dbReference type="InterPro" id="IPR043129">
    <property type="entry name" value="ATPase_NBD"/>
</dbReference>
<dbReference type="Gene3D" id="3.30.420.40">
    <property type="match status" value="2"/>
</dbReference>
<dbReference type="SUPFAM" id="SSF46785">
    <property type="entry name" value="Winged helix' DNA-binding domain"/>
    <property type="match status" value="1"/>
</dbReference>
<proteinExistence type="inferred from homology"/>
<dbReference type="PANTHER" id="PTHR18964">
    <property type="entry name" value="ROK (REPRESSOR, ORF, KINASE) FAMILY"/>
    <property type="match status" value="1"/>
</dbReference>
<dbReference type="PANTHER" id="PTHR18964:SF149">
    <property type="entry name" value="BIFUNCTIONAL UDP-N-ACETYLGLUCOSAMINE 2-EPIMERASE_N-ACETYLMANNOSAMINE KINASE"/>
    <property type="match status" value="1"/>
</dbReference>
<protein>
    <submittedName>
        <fullName evidence="3">Glucokinase</fullName>
        <ecNumber evidence="3">2.7.1.2</ecNumber>
    </submittedName>
    <submittedName>
        <fullName evidence="2">Transcriptional regulator</fullName>
    </submittedName>
</protein>
<dbReference type="InterPro" id="IPR000600">
    <property type="entry name" value="ROK"/>
</dbReference>
<dbReference type="EMBL" id="JRFA01000009">
    <property type="protein sequence ID" value="KGN74906.1"/>
    <property type="molecule type" value="Genomic_DNA"/>
</dbReference>
<dbReference type="OrthoDB" id="9810372at2"/>
<comment type="similarity">
    <text evidence="1">Belongs to the ROK (NagC/XylR) family.</text>
</comment>
<dbReference type="InterPro" id="IPR049874">
    <property type="entry name" value="ROK_cs"/>
</dbReference>
<dbReference type="GO" id="GO:0004340">
    <property type="term" value="F:glucokinase activity"/>
    <property type="evidence" value="ECO:0007669"/>
    <property type="project" value="UniProtKB-EC"/>
</dbReference>
<dbReference type="Gene3D" id="1.10.10.10">
    <property type="entry name" value="Winged helix-like DNA-binding domain superfamily/Winged helix DNA-binding domain"/>
    <property type="match status" value="1"/>
</dbReference>